<keyword evidence="3" id="KW-1185">Reference proteome</keyword>
<dbReference type="InterPro" id="IPR003749">
    <property type="entry name" value="ThiS/MoaD-like"/>
</dbReference>
<dbReference type="Gene3D" id="3.10.20.30">
    <property type="match status" value="1"/>
</dbReference>
<dbReference type="EMBL" id="JACCKX010000001">
    <property type="protein sequence ID" value="NZA03354.1"/>
    <property type="molecule type" value="Genomic_DNA"/>
</dbReference>
<feature type="region of interest" description="Disordered" evidence="1">
    <location>
        <begin position="1"/>
        <end position="20"/>
    </location>
</feature>
<feature type="compositionally biased region" description="Polar residues" evidence="1">
    <location>
        <begin position="1"/>
        <end position="10"/>
    </location>
</feature>
<gene>
    <name evidence="2" type="primary">thiS</name>
    <name evidence="2" type="ORF">H0I39_19555</name>
</gene>
<evidence type="ECO:0000256" key="1">
    <source>
        <dbReference type="SAM" id="MobiDB-lite"/>
    </source>
</evidence>
<dbReference type="NCBIfam" id="TIGR01683">
    <property type="entry name" value="thiS"/>
    <property type="match status" value="1"/>
</dbReference>
<dbReference type="CDD" id="cd00565">
    <property type="entry name" value="Ubl_ThiS"/>
    <property type="match status" value="1"/>
</dbReference>
<accession>A0A853IZN1</accession>
<comment type="caution">
    <text evidence="2">The sequence shown here is derived from an EMBL/GenBank/DDBJ whole genome shotgun (WGS) entry which is preliminary data.</text>
</comment>
<dbReference type="InterPro" id="IPR010035">
    <property type="entry name" value="Thi_S"/>
</dbReference>
<evidence type="ECO:0000313" key="2">
    <source>
        <dbReference type="EMBL" id="NZA03354.1"/>
    </source>
</evidence>
<protein>
    <submittedName>
        <fullName evidence="2">Sulfur carrier protein ThiS</fullName>
    </submittedName>
</protein>
<proteinExistence type="predicted"/>
<dbReference type="InterPro" id="IPR012675">
    <property type="entry name" value="Beta-grasp_dom_sf"/>
</dbReference>
<dbReference type="SUPFAM" id="SSF54285">
    <property type="entry name" value="MoaD/ThiS"/>
    <property type="match status" value="1"/>
</dbReference>
<evidence type="ECO:0000313" key="3">
    <source>
        <dbReference type="Proteomes" id="UP000589716"/>
    </source>
</evidence>
<dbReference type="RefSeq" id="WP_180551588.1">
    <property type="nucleotide sequence ID" value="NZ_DAIPTI010000084.1"/>
</dbReference>
<reference evidence="2 3" key="1">
    <citation type="submission" date="2020-07" db="EMBL/GenBank/DDBJ databases">
        <authorList>
            <person name="Maaloum M."/>
        </authorList>
    </citation>
    <scope>NUCLEOTIDE SEQUENCE [LARGE SCALE GENOMIC DNA]</scope>
    <source>
        <strain evidence="2 3">GCS-AN-3</strain>
    </source>
</reference>
<dbReference type="Pfam" id="PF02597">
    <property type="entry name" value="ThiS"/>
    <property type="match status" value="1"/>
</dbReference>
<dbReference type="AlphaFoldDB" id="A0A853IZN1"/>
<organism evidence="2 3">
    <name type="scientific">Ottowia beijingensis</name>
    <dbReference type="NCBI Taxonomy" id="1207057"/>
    <lineage>
        <taxon>Bacteria</taxon>
        <taxon>Pseudomonadati</taxon>
        <taxon>Pseudomonadota</taxon>
        <taxon>Betaproteobacteria</taxon>
        <taxon>Burkholderiales</taxon>
        <taxon>Comamonadaceae</taxon>
        <taxon>Ottowia</taxon>
    </lineage>
</organism>
<dbReference type="InterPro" id="IPR016155">
    <property type="entry name" value="Mopterin_synth/thiamin_S_b"/>
</dbReference>
<name>A0A853IZN1_9BURK</name>
<sequence>MKSFDKSTSAPVEASAKGVTIQLDDQPKHVPAGTTLAELVAALGHAPQAVSTAVNGAFVARTARDRVLAEGDTVLLFQPIVGG</sequence>
<dbReference type="Proteomes" id="UP000589716">
    <property type="component" value="Unassembled WGS sequence"/>
</dbReference>